<dbReference type="Gene3D" id="3.30.565.10">
    <property type="entry name" value="Histidine kinase-like ATPase, C-terminal domain"/>
    <property type="match status" value="1"/>
</dbReference>
<dbReference type="InterPro" id="IPR050736">
    <property type="entry name" value="Sensor_HK_Regulatory"/>
</dbReference>
<evidence type="ECO:0000256" key="6">
    <source>
        <dbReference type="ARBA" id="ARBA00023012"/>
    </source>
</evidence>
<keyword evidence="7" id="KW-0472">Membrane</keyword>
<feature type="transmembrane region" description="Helical" evidence="7">
    <location>
        <begin position="340"/>
        <end position="359"/>
    </location>
</feature>
<evidence type="ECO:0000256" key="3">
    <source>
        <dbReference type="ARBA" id="ARBA00022553"/>
    </source>
</evidence>
<evidence type="ECO:0000256" key="5">
    <source>
        <dbReference type="ARBA" id="ARBA00022777"/>
    </source>
</evidence>
<dbReference type="Gene3D" id="1.10.287.130">
    <property type="match status" value="1"/>
</dbReference>
<comment type="caution">
    <text evidence="9">The sequence shown here is derived from an EMBL/GenBank/DDBJ whole genome shotgun (WGS) entry which is preliminary data.</text>
</comment>
<keyword evidence="10" id="KW-1185">Reference proteome</keyword>
<dbReference type="EMBL" id="JAPDPJ010000013">
    <property type="protein sequence ID" value="MCW3786333.1"/>
    <property type="molecule type" value="Genomic_DNA"/>
</dbReference>
<feature type="domain" description="Histidine kinase" evidence="8">
    <location>
        <begin position="392"/>
        <end position="628"/>
    </location>
</feature>
<keyword evidence="6" id="KW-0902">Two-component regulatory system</keyword>
<dbReference type="InterPro" id="IPR003594">
    <property type="entry name" value="HATPase_dom"/>
</dbReference>
<evidence type="ECO:0000256" key="1">
    <source>
        <dbReference type="ARBA" id="ARBA00000085"/>
    </source>
</evidence>
<comment type="catalytic activity">
    <reaction evidence="1">
        <text>ATP + protein L-histidine = ADP + protein N-phospho-L-histidine.</text>
        <dbReference type="EC" id="2.7.13.3"/>
    </reaction>
</comment>
<dbReference type="InterPro" id="IPR036890">
    <property type="entry name" value="HATPase_C_sf"/>
</dbReference>
<dbReference type="PRINTS" id="PR00344">
    <property type="entry name" value="BCTRLSENSOR"/>
</dbReference>
<keyword evidence="7" id="KW-0812">Transmembrane</keyword>
<dbReference type="Pfam" id="PF02518">
    <property type="entry name" value="HATPase_c"/>
    <property type="match status" value="1"/>
</dbReference>
<evidence type="ECO:0000256" key="7">
    <source>
        <dbReference type="SAM" id="Phobius"/>
    </source>
</evidence>
<evidence type="ECO:0000259" key="8">
    <source>
        <dbReference type="PROSITE" id="PS50109"/>
    </source>
</evidence>
<evidence type="ECO:0000256" key="4">
    <source>
        <dbReference type="ARBA" id="ARBA00022679"/>
    </source>
</evidence>
<keyword evidence="4" id="KW-0808">Transferase</keyword>
<keyword evidence="5 9" id="KW-0418">Kinase</keyword>
<dbReference type="FunFam" id="1.10.287.130:FF:000001">
    <property type="entry name" value="Two-component sensor histidine kinase"/>
    <property type="match status" value="1"/>
</dbReference>
<dbReference type="GO" id="GO:0000155">
    <property type="term" value="F:phosphorelay sensor kinase activity"/>
    <property type="evidence" value="ECO:0007669"/>
    <property type="project" value="InterPro"/>
</dbReference>
<dbReference type="CDD" id="cd00082">
    <property type="entry name" value="HisKA"/>
    <property type="match status" value="1"/>
</dbReference>
<dbReference type="PROSITE" id="PS50109">
    <property type="entry name" value="HIS_KIN"/>
    <property type="match status" value="1"/>
</dbReference>
<protein>
    <recommendedName>
        <fullName evidence="2">histidine kinase</fullName>
        <ecNumber evidence="2">2.7.13.3</ecNumber>
    </recommendedName>
</protein>
<organism evidence="9 10">
    <name type="scientific">Plebeiibacterium sediminum</name>
    <dbReference type="NCBI Taxonomy" id="2992112"/>
    <lineage>
        <taxon>Bacteria</taxon>
        <taxon>Pseudomonadati</taxon>
        <taxon>Bacteroidota</taxon>
        <taxon>Bacteroidia</taxon>
        <taxon>Marinilabiliales</taxon>
        <taxon>Marinilabiliaceae</taxon>
        <taxon>Plebeiibacterium</taxon>
    </lineage>
</organism>
<dbReference type="SUPFAM" id="SSF55874">
    <property type="entry name" value="ATPase domain of HSP90 chaperone/DNA topoisomerase II/histidine kinase"/>
    <property type="match status" value="1"/>
</dbReference>
<dbReference type="SUPFAM" id="SSF47384">
    <property type="entry name" value="Homodimeric domain of signal transducing histidine kinase"/>
    <property type="match status" value="1"/>
</dbReference>
<keyword evidence="7" id="KW-1133">Transmembrane helix</keyword>
<gene>
    <name evidence="9" type="ORF">OM075_07635</name>
</gene>
<dbReference type="SMART" id="SM00387">
    <property type="entry name" value="HATPase_c"/>
    <property type="match status" value="1"/>
</dbReference>
<accession>A0AAE3SFM1</accession>
<dbReference type="PANTHER" id="PTHR43711:SF31">
    <property type="entry name" value="HISTIDINE KINASE"/>
    <property type="match status" value="1"/>
</dbReference>
<keyword evidence="3" id="KW-0597">Phosphoprotein</keyword>
<dbReference type="InterPro" id="IPR003661">
    <property type="entry name" value="HisK_dim/P_dom"/>
</dbReference>
<dbReference type="InterPro" id="IPR005467">
    <property type="entry name" value="His_kinase_dom"/>
</dbReference>
<dbReference type="InterPro" id="IPR036097">
    <property type="entry name" value="HisK_dim/P_sf"/>
</dbReference>
<dbReference type="PANTHER" id="PTHR43711">
    <property type="entry name" value="TWO-COMPONENT HISTIDINE KINASE"/>
    <property type="match status" value="1"/>
</dbReference>
<dbReference type="Proteomes" id="UP001209229">
    <property type="component" value="Unassembled WGS sequence"/>
</dbReference>
<evidence type="ECO:0000313" key="10">
    <source>
        <dbReference type="Proteomes" id="UP001209229"/>
    </source>
</evidence>
<dbReference type="EC" id="2.7.13.3" evidence="2"/>
<dbReference type="SMART" id="SM00388">
    <property type="entry name" value="HisKA"/>
    <property type="match status" value="1"/>
</dbReference>
<dbReference type="AlphaFoldDB" id="A0AAE3SFM1"/>
<dbReference type="InterPro" id="IPR004358">
    <property type="entry name" value="Sig_transdc_His_kin-like_C"/>
</dbReference>
<sequence length="630" mass="73104">MSRKNSRIYYLIGIVLFFFCTDTICAVPKDHKKILIVNSYHVGYSWADNVTEGIQSKLDSAKNMDYFVEFMDTKRFFSENTFNFFYSYLKTKYKNIDFDVVMALDNNAVDFYLSYRDSSLFKDKTFVFGGISDTKPYPFERIGAYGVVELRSLPMLFYSMHRFFPKRNNVVVYLDSTSTSMTYKSLIKRYEDEHKVPHFTIIEDVPSDSIKYHIKTLPDNVMVYLFDLNYDNDKYRPYEMYLSELDKSNKIPVFSSKFDDIKGIVGGEMISGQEHGRIIAQLTLDVINKKQILNNIIYPEPVLYFNAKQLKRFKIEEALLPRNSQVINEEKSFFKIYGEIFLVNAILILFVLLVVATLIKSNQKLRKFKSVLEDAKNKALQSEAVKTALIANISHELRTPLNSIIGFTDVLADSNKDEELSDYIKYVNDSSRLLENLVNELLDLSLIDSNELKLNFSEVYLPELLDHLVQQNTIQIDHQRKPKLGIRASNAENEPQSIYTDKLRLRQILQNLISNSIKYSFSGTISVGYHLLTKDEVKERVPNNNNLNHDYYFLFFVKDYGIGIPKDLRSFVFERFRRIDQVYDGQHGGVGLGLSISKSIVQIMGGDMWFTSVEKKGSTFYFTIPHISKM</sequence>
<name>A0AAE3SFM1_9BACT</name>
<evidence type="ECO:0000313" key="9">
    <source>
        <dbReference type="EMBL" id="MCW3786333.1"/>
    </source>
</evidence>
<dbReference type="Pfam" id="PF00512">
    <property type="entry name" value="HisKA"/>
    <property type="match status" value="1"/>
</dbReference>
<dbReference type="RefSeq" id="WP_301189899.1">
    <property type="nucleotide sequence ID" value="NZ_JAPDPJ010000013.1"/>
</dbReference>
<reference evidence="9" key="1">
    <citation type="submission" date="2022-10" db="EMBL/GenBank/DDBJ databases">
        <authorList>
            <person name="Yu W.X."/>
        </authorList>
    </citation>
    <scope>NUCLEOTIDE SEQUENCE</scope>
    <source>
        <strain evidence="9">AAT</strain>
    </source>
</reference>
<proteinExistence type="predicted"/>
<evidence type="ECO:0000256" key="2">
    <source>
        <dbReference type="ARBA" id="ARBA00012438"/>
    </source>
</evidence>